<dbReference type="Pfam" id="PF14299">
    <property type="entry name" value="PP2"/>
    <property type="match status" value="1"/>
</dbReference>
<dbReference type="AlphaFoldDB" id="A0A6J1GT48"/>
<dbReference type="KEGG" id="cmos:111456742"/>
<sequence>MSMNSNTDGFECSNPHYRADTKYIKKDGNGKKEVKIYPRGLNITWGNDDRYWMFSDKENEDSFAELKQVNWLEVTGSTSEKVEVGKWFKVSFNVTLRPNAFGWDESNIYIMAKIGKKGRFSFKKLNLRNKNPDERFNIPQNELKIEVAKSAEDPILYFGMYEVWSNRWKGGLRIHHALVEECEAPKEKKLR</sequence>
<organism evidence="1 2">
    <name type="scientific">Cucurbita moschata</name>
    <name type="common">Winter crookneck squash</name>
    <name type="synonym">Cucurbita pepo var. moschata</name>
    <dbReference type="NCBI Taxonomy" id="3662"/>
    <lineage>
        <taxon>Eukaryota</taxon>
        <taxon>Viridiplantae</taxon>
        <taxon>Streptophyta</taxon>
        <taxon>Embryophyta</taxon>
        <taxon>Tracheophyta</taxon>
        <taxon>Spermatophyta</taxon>
        <taxon>Magnoliopsida</taxon>
        <taxon>eudicotyledons</taxon>
        <taxon>Gunneridae</taxon>
        <taxon>Pentapetalae</taxon>
        <taxon>rosids</taxon>
        <taxon>fabids</taxon>
        <taxon>Cucurbitales</taxon>
        <taxon>Cucurbitaceae</taxon>
        <taxon>Cucurbiteae</taxon>
        <taxon>Cucurbita</taxon>
    </lineage>
</organism>
<evidence type="ECO:0000313" key="2">
    <source>
        <dbReference type="RefSeq" id="XP_022954489.1"/>
    </source>
</evidence>
<dbReference type="RefSeq" id="XP_022954489.1">
    <property type="nucleotide sequence ID" value="XM_023098721.1"/>
</dbReference>
<dbReference type="InterPro" id="IPR052147">
    <property type="entry name" value="PP2-like/Lectin"/>
</dbReference>
<evidence type="ECO:0000313" key="1">
    <source>
        <dbReference type="Proteomes" id="UP000504609"/>
    </source>
</evidence>
<dbReference type="InterPro" id="IPR025886">
    <property type="entry name" value="PP2-like"/>
</dbReference>
<proteinExistence type="predicted"/>
<gene>
    <name evidence="2" type="primary">LOC111456742</name>
</gene>
<dbReference type="Proteomes" id="UP000504609">
    <property type="component" value="Unplaced"/>
</dbReference>
<dbReference type="GO" id="GO:0030246">
    <property type="term" value="F:carbohydrate binding"/>
    <property type="evidence" value="ECO:0007669"/>
    <property type="project" value="InterPro"/>
</dbReference>
<reference evidence="2" key="1">
    <citation type="submission" date="2025-08" db="UniProtKB">
        <authorList>
            <consortium name="RefSeq"/>
        </authorList>
    </citation>
    <scope>IDENTIFICATION</scope>
    <source>
        <tissue evidence="2">Young leaves</tissue>
    </source>
</reference>
<keyword evidence="1" id="KW-1185">Reference proteome</keyword>
<name>A0A6J1GT48_CUCMO</name>
<protein>
    <submittedName>
        <fullName evidence="2">Protein PHLOEM PROTEIN 2-LIKE A9-like isoform X1</fullName>
    </submittedName>
</protein>
<dbReference type="PANTHER" id="PTHR48478">
    <property type="entry name" value="LECTIN-LIKE"/>
    <property type="match status" value="1"/>
</dbReference>
<accession>A0A6J1GT48</accession>
<dbReference type="PANTHER" id="PTHR48478:SF1">
    <property type="entry name" value="LECTIN-LIKE"/>
    <property type="match status" value="1"/>
</dbReference>
<dbReference type="GeneID" id="111456742"/>